<dbReference type="EMBL" id="VWPK01000034">
    <property type="protein sequence ID" value="KAA5610369.1"/>
    <property type="molecule type" value="Genomic_DNA"/>
</dbReference>
<accession>A0A5M6IR31</accession>
<protein>
    <submittedName>
        <fullName evidence="1">Uncharacterized protein</fullName>
    </submittedName>
</protein>
<proteinExistence type="predicted"/>
<evidence type="ECO:0000313" key="1">
    <source>
        <dbReference type="EMBL" id="KAA5610369.1"/>
    </source>
</evidence>
<gene>
    <name evidence="1" type="ORF">F1189_19895</name>
</gene>
<comment type="caution">
    <text evidence="1">The sequence shown here is derived from an EMBL/GenBank/DDBJ whole genome shotgun (WGS) entry which is preliminary data.</text>
</comment>
<sequence length="117" mass="12708">MAKVTMLLAYAPDRPEGDLADRIELRACLTPQGQIDVQAYLADPLPWPALRVLPDGTERATELVQVESGWALRSTRGGDDAPLWTLDGRVFRPGELVTLRGPDAAGLVFRIVNVEAG</sequence>
<evidence type="ECO:0000313" key="2">
    <source>
        <dbReference type="Proteomes" id="UP000325255"/>
    </source>
</evidence>
<organism evidence="1 2">
    <name type="scientific">Rhodovastum atsumiense</name>
    <dbReference type="NCBI Taxonomy" id="504468"/>
    <lineage>
        <taxon>Bacteria</taxon>
        <taxon>Pseudomonadati</taxon>
        <taxon>Pseudomonadota</taxon>
        <taxon>Alphaproteobacteria</taxon>
        <taxon>Acetobacterales</taxon>
        <taxon>Acetobacteraceae</taxon>
        <taxon>Rhodovastum</taxon>
    </lineage>
</organism>
<dbReference type="OrthoDB" id="9801741at2"/>
<dbReference type="Proteomes" id="UP000325255">
    <property type="component" value="Unassembled WGS sequence"/>
</dbReference>
<dbReference type="RefSeq" id="WP_150042615.1">
    <property type="nucleotide sequence ID" value="NZ_OW485601.1"/>
</dbReference>
<keyword evidence="2" id="KW-1185">Reference proteome</keyword>
<dbReference type="AlphaFoldDB" id="A0A5M6IR31"/>
<reference evidence="1 2" key="1">
    <citation type="submission" date="2019-09" db="EMBL/GenBank/DDBJ databases">
        <title>Genome sequence of Rhodovastum atsumiense, a diverse member of the Acetobacteraceae family of non-sulfur purple photosynthetic bacteria.</title>
        <authorList>
            <person name="Meyer T."/>
            <person name="Kyndt J."/>
        </authorList>
    </citation>
    <scope>NUCLEOTIDE SEQUENCE [LARGE SCALE GENOMIC DNA]</scope>
    <source>
        <strain evidence="1 2">DSM 21279</strain>
    </source>
</reference>
<name>A0A5M6IR31_9PROT</name>